<organism evidence="1 2">
    <name type="scientific">Nanchangia anserum</name>
    <dbReference type="NCBI Taxonomy" id="2692125"/>
    <lineage>
        <taxon>Bacteria</taxon>
        <taxon>Bacillati</taxon>
        <taxon>Actinomycetota</taxon>
        <taxon>Actinomycetes</taxon>
        <taxon>Actinomycetales</taxon>
        <taxon>Actinomycetaceae</taxon>
        <taxon>Nanchangia</taxon>
    </lineage>
</organism>
<comment type="caution">
    <text evidence="1">The sequence shown here is derived from an EMBL/GenBank/DDBJ whole genome shotgun (WGS) entry which is preliminary data.</text>
</comment>
<evidence type="ECO:0000313" key="1">
    <source>
        <dbReference type="EMBL" id="MBD3688637.1"/>
    </source>
</evidence>
<accession>A0A8I0G6D8</accession>
<reference evidence="1 2" key="1">
    <citation type="submission" date="2020-08" db="EMBL/GenBank/DDBJ databases">
        <title>Winkia gen. nov., sp. nov., isolated from faeces of the Anser albifrons in China.</title>
        <authorList>
            <person name="Liu Q."/>
        </authorList>
    </citation>
    <scope>NUCLEOTIDE SEQUENCE [LARGE SCALE GENOMIC DNA]</scope>
    <source>
        <strain evidence="1 2">C62</strain>
    </source>
</reference>
<proteinExistence type="predicted"/>
<protein>
    <submittedName>
        <fullName evidence="1">Copper transporter</fullName>
    </submittedName>
</protein>
<dbReference type="RefSeq" id="WP_191070752.1">
    <property type="nucleotide sequence ID" value="NZ_CP060506.1"/>
</dbReference>
<name>A0A8I0G6D8_9ACTO</name>
<dbReference type="InterPro" id="IPR021522">
    <property type="entry name" value="MctB"/>
</dbReference>
<dbReference type="Proteomes" id="UP000627538">
    <property type="component" value="Unassembled WGS sequence"/>
</dbReference>
<dbReference type="EMBL" id="JACRUO010000001">
    <property type="protein sequence ID" value="MBD3688637.1"/>
    <property type="molecule type" value="Genomic_DNA"/>
</dbReference>
<dbReference type="GO" id="GO:0016020">
    <property type="term" value="C:membrane"/>
    <property type="evidence" value="ECO:0007669"/>
    <property type="project" value="InterPro"/>
</dbReference>
<gene>
    <name evidence="1" type="ORF">H8R10_00040</name>
</gene>
<sequence>MIDFRYHLVSLMAVLVALTIGVILGAGPLQGPLSDTLTGQVDKLAERQSELTDTNARLDKAVTQGQEFIEGTSAHTVAGTLSDVPVALVRTSDASDSAVDDISRLLGAAGAKVTVTAQLEPAWFSEDGAATRSAVAKRASGYLGDAVSATSSDADVLSTALVRAMTTKDDNTTVLRDLLGSEDGKLVTISGSEPAQAVVLVTATHADLGQDTAEGKDETMIRSTTRVIGALDGSGLVAGDATSDKDFVSLVRHASVSVATTDSISTSRGRVSAILGLAAARAGKPAAFGTGVGATQLVPEVAAS</sequence>
<dbReference type="Pfam" id="PF11382">
    <property type="entry name" value="MctB"/>
    <property type="match status" value="1"/>
</dbReference>
<dbReference type="GO" id="GO:0055070">
    <property type="term" value="P:copper ion homeostasis"/>
    <property type="evidence" value="ECO:0007669"/>
    <property type="project" value="InterPro"/>
</dbReference>
<keyword evidence="2" id="KW-1185">Reference proteome</keyword>
<evidence type="ECO:0000313" key="2">
    <source>
        <dbReference type="Proteomes" id="UP000627538"/>
    </source>
</evidence>
<dbReference type="AlphaFoldDB" id="A0A8I0G6D8"/>